<reference evidence="2" key="1">
    <citation type="submission" date="2020-03" db="EMBL/GenBank/DDBJ databases">
        <title>The deep terrestrial virosphere.</title>
        <authorList>
            <person name="Holmfeldt K."/>
            <person name="Nilsson E."/>
            <person name="Simone D."/>
            <person name="Lopez-Fernandez M."/>
            <person name="Wu X."/>
            <person name="de Brujin I."/>
            <person name="Lundin D."/>
            <person name="Andersson A."/>
            <person name="Bertilsson S."/>
            <person name="Dopson M."/>
        </authorList>
    </citation>
    <scope>NUCLEOTIDE SEQUENCE</scope>
    <source>
        <strain evidence="2">TM448A00264</strain>
        <strain evidence="3">TM448B00655</strain>
    </source>
</reference>
<organism evidence="2">
    <name type="scientific">viral metagenome</name>
    <dbReference type="NCBI Taxonomy" id="1070528"/>
    <lineage>
        <taxon>unclassified sequences</taxon>
        <taxon>metagenomes</taxon>
        <taxon>organismal metagenomes</taxon>
    </lineage>
</organism>
<name>A0A6H1ZCK6_9ZZZZ</name>
<gene>
    <name evidence="2" type="ORF">TM448A00264_0021</name>
    <name evidence="3" type="ORF">TM448B00655_0009</name>
</gene>
<dbReference type="EMBL" id="MT143994">
    <property type="protein sequence ID" value="QJA45643.1"/>
    <property type="molecule type" value="Genomic_DNA"/>
</dbReference>
<evidence type="ECO:0000256" key="1">
    <source>
        <dbReference type="SAM" id="MobiDB-lite"/>
    </source>
</evidence>
<sequence length="74" mass="8371">MTNETMTLQSRSFPVDLARRLDTIAASLGVTRARLLPAVISYALDNINTQGEAPRPDNYSRLIERYERGDYTPK</sequence>
<accession>A0A6H1ZCK6</accession>
<feature type="compositionally biased region" description="Basic and acidic residues" evidence="1">
    <location>
        <begin position="62"/>
        <end position="74"/>
    </location>
</feature>
<dbReference type="AlphaFoldDB" id="A0A6H1ZCK6"/>
<dbReference type="EMBL" id="MT144643">
    <property type="protein sequence ID" value="QJH96206.1"/>
    <property type="molecule type" value="Genomic_DNA"/>
</dbReference>
<feature type="region of interest" description="Disordered" evidence="1">
    <location>
        <begin position="50"/>
        <end position="74"/>
    </location>
</feature>
<evidence type="ECO:0000313" key="3">
    <source>
        <dbReference type="EMBL" id="QJH96206.1"/>
    </source>
</evidence>
<proteinExistence type="predicted"/>
<evidence type="ECO:0000313" key="2">
    <source>
        <dbReference type="EMBL" id="QJA45643.1"/>
    </source>
</evidence>
<protein>
    <submittedName>
        <fullName evidence="2">Uncharacterized protein</fullName>
    </submittedName>
</protein>